<accession>A0AAN8D3D9</accession>
<sequence length="98" mass="9742">MRCCPSSCGPSSCGPSSCGPSSCGPSSCGPSSCGPSSCGPSSCGPSSCGPSHRKHYVISCSGFRPLLGPAAVSSAAFCRILFQFCPPIHLPASIWTLA</sequence>
<comment type="caution">
    <text evidence="2">The sequence shown here is derived from an EMBL/GenBank/DDBJ whole genome shotgun (WGS) entry which is preliminary data.</text>
</comment>
<organism evidence="2 3">
    <name type="scientific">Champsocephalus gunnari</name>
    <name type="common">Mackerel icefish</name>
    <dbReference type="NCBI Taxonomy" id="52237"/>
    <lineage>
        <taxon>Eukaryota</taxon>
        <taxon>Metazoa</taxon>
        <taxon>Chordata</taxon>
        <taxon>Craniata</taxon>
        <taxon>Vertebrata</taxon>
        <taxon>Euteleostomi</taxon>
        <taxon>Actinopterygii</taxon>
        <taxon>Neopterygii</taxon>
        <taxon>Teleostei</taxon>
        <taxon>Neoteleostei</taxon>
        <taxon>Acanthomorphata</taxon>
        <taxon>Eupercaria</taxon>
        <taxon>Perciformes</taxon>
        <taxon>Notothenioidei</taxon>
        <taxon>Channichthyidae</taxon>
        <taxon>Champsocephalus</taxon>
    </lineage>
</organism>
<protein>
    <submittedName>
        <fullName evidence="2">Uncharacterized protein</fullName>
    </submittedName>
</protein>
<feature type="compositionally biased region" description="Low complexity" evidence="1">
    <location>
        <begin position="7"/>
        <end position="50"/>
    </location>
</feature>
<dbReference type="Proteomes" id="UP001331515">
    <property type="component" value="Unassembled WGS sequence"/>
</dbReference>
<feature type="region of interest" description="Disordered" evidence="1">
    <location>
        <begin position="1"/>
        <end position="51"/>
    </location>
</feature>
<dbReference type="AlphaFoldDB" id="A0AAN8D3D9"/>
<evidence type="ECO:0000313" key="2">
    <source>
        <dbReference type="EMBL" id="KAK5914519.1"/>
    </source>
</evidence>
<reference evidence="2 3" key="1">
    <citation type="journal article" date="2023" name="Mol. Biol. Evol.">
        <title>Genomics of Secondarily Temperate Adaptation in the Only Non-Antarctic Icefish.</title>
        <authorList>
            <person name="Rivera-Colon A.G."/>
            <person name="Rayamajhi N."/>
            <person name="Minhas B.F."/>
            <person name="Madrigal G."/>
            <person name="Bilyk K.T."/>
            <person name="Yoon V."/>
            <person name="Hune M."/>
            <person name="Gregory S."/>
            <person name="Cheng C.H.C."/>
            <person name="Catchen J.M."/>
        </authorList>
    </citation>
    <scope>NUCLEOTIDE SEQUENCE [LARGE SCALE GENOMIC DNA]</scope>
    <source>
        <tissue evidence="2">White muscle</tissue>
    </source>
</reference>
<dbReference type="EMBL" id="JAURVH010001527">
    <property type="protein sequence ID" value="KAK5914519.1"/>
    <property type="molecule type" value="Genomic_DNA"/>
</dbReference>
<name>A0AAN8D3D9_CHAGU</name>
<proteinExistence type="predicted"/>
<evidence type="ECO:0000256" key="1">
    <source>
        <dbReference type="SAM" id="MobiDB-lite"/>
    </source>
</evidence>
<keyword evidence="3" id="KW-1185">Reference proteome</keyword>
<gene>
    <name evidence="2" type="ORF">CgunFtcFv8_008958</name>
</gene>
<evidence type="ECO:0000313" key="3">
    <source>
        <dbReference type="Proteomes" id="UP001331515"/>
    </source>
</evidence>